<name>A0A512L997_9PROT</name>
<feature type="compositionally biased region" description="Polar residues" evidence="1">
    <location>
        <begin position="52"/>
        <end position="61"/>
    </location>
</feature>
<dbReference type="EMBL" id="BKAD01000023">
    <property type="protein sequence ID" value="GEP31040.1"/>
    <property type="molecule type" value="Genomic_DNA"/>
</dbReference>
<keyword evidence="4" id="KW-1185">Reference proteome</keyword>
<keyword evidence="2" id="KW-1133">Transmembrane helix</keyword>
<gene>
    <name evidence="3" type="ORF">TPL01_21780</name>
</gene>
<evidence type="ECO:0000256" key="2">
    <source>
        <dbReference type="SAM" id="Phobius"/>
    </source>
</evidence>
<accession>A0A512L997</accession>
<reference evidence="3 4" key="1">
    <citation type="submission" date="2019-07" db="EMBL/GenBank/DDBJ databases">
        <title>Whole genome shotgun sequence of Thiobacillus plumbophilus NBRC 107929.</title>
        <authorList>
            <person name="Hosoyama A."/>
            <person name="Uohara A."/>
            <person name="Ohji S."/>
            <person name="Ichikawa N."/>
        </authorList>
    </citation>
    <scope>NUCLEOTIDE SEQUENCE [LARGE SCALE GENOMIC DNA]</scope>
    <source>
        <strain evidence="3 4">NBRC 107929</strain>
    </source>
</reference>
<dbReference type="RefSeq" id="WP_147073661.1">
    <property type="nucleotide sequence ID" value="NZ_AP021884.1"/>
</dbReference>
<evidence type="ECO:0000313" key="3">
    <source>
        <dbReference type="EMBL" id="GEP31040.1"/>
    </source>
</evidence>
<protein>
    <submittedName>
        <fullName evidence="3">Uncharacterized protein</fullName>
    </submittedName>
</protein>
<keyword evidence="2" id="KW-0472">Membrane</keyword>
<sequence>MTIHSCLRDTRLRAAAWTILAIWLVQFIACVVCAHQPEAGHNDGGGMHSHSKQQQNPTEQTLLDPIKHTSDDTFPSSFEDCDTFDDSATPSSRFSSEIVALVVAFVCLPLLYHSARRLPGFRLAALLAPPGIPLYRLIADSLRANAPPR</sequence>
<dbReference type="Proteomes" id="UP000321337">
    <property type="component" value="Unassembled WGS sequence"/>
</dbReference>
<evidence type="ECO:0000256" key="1">
    <source>
        <dbReference type="SAM" id="MobiDB-lite"/>
    </source>
</evidence>
<proteinExistence type="predicted"/>
<keyword evidence="2" id="KW-0812">Transmembrane</keyword>
<comment type="caution">
    <text evidence="3">The sequence shown here is derived from an EMBL/GenBank/DDBJ whole genome shotgun (WGS) entry which is preliminary data.</text>
</comment>
<dbReference type="AlphaFoldDB" id="A0A512L997"/>
<evidence type="ECO:0000313" key="4">
    <source>
        <dbReference type="Proteomes" id="UP000321337"/>
    </source>
</evidence>
<organism evidence="3 4">
    <name type="scientific">Sulfuriferula plumbiphila</name>
    <dbReference type="NCBI Taxonomy" id="171865"/>
    <lineage>
        <taxon>Bacteria</taxon>
        <taxon>Pseudomonadati</taxon>
        <taxon>Pseudomonadota</taxon>
        <taxon>Betaproteobacteria</taxon>
        <taxon>Nitrosomonadales</taxon>
        <taxon>Sulfuricellaceae</taxon>
        <taxon>Sulfuriferula</taxon>
    </lineage>
</organism>
<feature type="transmembrane region" description="Helical" evidence="2">
    <location>
        <begin position="94"/>
        <end position="112"/>
    </location>
</feature>
<feature type="region of interest" description="Disordered" evidence="1">
    <location>
        <begin position="42"/>
        <end position="69"/>
    </location>
</feature>